<evidence type="ECO:0000256" key="1">
    <source>
        <dbReference type="SAM" id="SignalP"/>
    </source>
</evidence>
<comment type="caution">
    <text evidence="3">The sequence shown here is derived from an EMBL/GenBank/DDBJ whole genome shotgun (WGS) entry which is preliminary data.</text>
</comment>
<name>A0ABV4TFJ8_9FLAO</name>
<protein>
    <submittedName>
        <fullName evidence="3">Lipocalin family protein</fullName>
    </submittedName>
</protein>
<dbReference type="RefSeq" id="WP_373407636.1">
    <property type="nucleotide sequence ID" value="NZ_JBCFQL010000026.1"/>
</dbReference>
<dbReference type="InterPro" id="IPR024311">
    <property type="entry name" value="Lipocalin-like"/>
</dbReference>
<organism evidence="3 4">
    <name type="scientific">Flavobacterium zubiriense</name>
    <dbReference type="NCBI Taxonomy" id="3138075"/>
    <lineage>
        <taxon>Bacteria</taxon>
        <taxon>Pseudomonadati</taxon>
        <taxon>Bacteroidota</taxon>
        <taxon>Flavobacteriia</taxon>
        <taxon>Flavobacteriales</taxon>
        <taxon>Flavobacteriaceae</taxon>
        <taxon>Flavobacterium</taxon>
    </lineage>
</organism>
<dbReference type="Proteomes" id="UP001574169">
    <property type="component" value="Unassembled WGS sequence"/>
</dbReference>
<dbReference type="EMBL" id="JBCFQL010000026">
    <property type="protein sequence ID" value="MFA9192749.1"/>
    <property type="molecule type" value="Genomic_DNA"/>
</dbReference>
<accession>A0ABV4TFJ8</accession>
<keyword evidence="4" id="KW-1185">Reference proteome</keyword>
<feature type="signal peptide" evidence="1">
    <location>
        <begin position="1"/>
        <end position="18"/>
    </location>
</feature>
<evidence type="ECO:0000313" key="3">
    <source>
        <dbReference type="EMBL" id="MFA9192749.1"/>
    </source>
</evidence>
<dbReference type="PROSITE" id="PS51257">
    <property type="entry name" value="PROKAR_LIPOPROTEIN"/>
    <property type="match status" value="1"/>
</dbReference>
<evidence type="ECO:0000313" key="4">
    <source>
        <dbReference type="Proteomes" id="UP001574169"/>
    </source>
</evidence>
<keyword evidence="1" id="KW-0732">Signal</keyword>
<reference evidence="3 4" key="1">
    <citation type="submission" date="2024-04" db="EMBL/GenBank/DDBJ databases">
        <title>New Clade of Flavobacterium.</title>
        <authorList>
            <person name="Matos L."/>
            <person name="Proenca D.N."/>
            <person name="Fransisco R.M."/>
            <person name="Chung A.P."/>
            <person name="Maccario L."/>
            <person name="Sorensen S.J."/>
            <person name="Morais P.V."/>
        </authorList>
    </citation>
    <scope>NUCLEOTIDE SEQUENCE [LARGE SCALE GENOMIC DNA]</scope>
    <source>
        <strain evidence="3 4">FZUC8N2.13</strain>
    </source>
</reference>
<sequence>MKNFLFVLVLFFSLFSCNQDENNILDNGTYSEVTPVAGRTQINFKSNNSLVIIKSENPDEFNYKINGNSINLSNNSGFTKDFEFVKINENEFKIENLYSSIPESPKTYINFKK</sequence>
<evidence type="ECO:0000259" key="2">
    <source>
        <dbReference type="Pfam" id="PF13648"/>
    </source>
</evidence>
<proteinExistence type="predicted"/>
<dbReference type="Pfam" id="PF13648">
    <property type="entry name" value="Lipocalin_4"/>
    <property type="match status" value="1"/>
</dbReference>
<feature type="domain" description="Lipocalin-like" evidence="2">
    <location>
        <begin position="26"/>
        <end position="94"/>
    </location>
</feature>
<feature type="chain" id="PRO_5045611824" evidence="1">
    <location>
        <begin position="19"/>
        <end position="113"/>
    </location>
</feature>
<gene>
    <name evidence="3" type="ORF">AAGV28_15355</name>
</gene>